<organism evidence="2 3">
    <name type="scientific">Ranitomeya imitator</name>
    <name type="common">mimic poison frog</name>
    <dbReference type="NCBI Taxonomy" id="111125"/>
    <lineage>
        <taxon>Eukaryota</taxon>
        <taxon>Metazoa</taxon>
        <taxon>Chordata</taxon>
        <taxon>Craniata</taxon>
        <taxon>Vertebrata</taxon>
        <taxon>Euteleostomi</taxon>
        <taxon>Amphibia</taxon>
        <taxon>Batrachia</taxon>
        <taxon>Anura</taxon>
        <taxon>Neobatrachia</taxon>
        <taxon>Hyloidea</taxon>
        <taxon>Dendrobatidae</taxon>
        <taxon>Dendrobatinae</taxon>
        <taxon>Ranitomeya</taxon>
    </lineage>
</organism>
<feature type="region of interest" description="Disordered" evidence="1">
    <location>
        <begin position="162"/>
        <end position="188"/>
    </location>
</feature>
<keyword evidence="3" id="KW-1185">Reference proteome</keyword>
<name>A0ABN9M4I6_9NEOB</name>
<proteinExistence type="predicted"/>
<evidence type="ECO:0000313" key="3">
    <source>
        <dbReference type="Proteomes" id="UP001176940"/>
    </source>
</evidence>
<feature type="compositionally biased region" description="Basic residues" evidence="1">
    <location>
        <begin position="172"/>
        <end position="183"/>
    </location>
</feature>
<comment type="caution">
    <text evidence="2">The sequence shown here is derived from an EMBL/GenBank/DDBJ whole genome shotgun (WGS) entry which is preliminary data.</text>
</comment>
<feature type="compositionally biased region" description="Basic and acidic residues" evidence="1">
    <location>
        <begin position="91"/>
        <end position="107"/>
    </location>
</feature>
<accession>A0ABN9M4I6</accession>
<dbReference type="EMBL" id="CAUEEQ010046218">
    <property type="protein sequence ID" value="CAJ0958764.1"/>
    <property type="molecule type" value="Genomic_DNA"/>
</dbReference>
<sequence length="316" mass="35148">MAAPDLALASLPSTGQVIPFLSYDKPQMPPVSKVNVVQERAQSAAKREAPSEANKGSFPGKLDVDFRDRPKPEAPAQEAKERPSKVMRLTADSKEPCPSDQDLRSKEPTQGGSDQDFRTGKFVQKDEDLRAGKNPTSADHLQNTVLFDFLRLAAKELRLQQERKDMSVMRPKGQRGHMNPRNHKQPERLTRPQLQAALSQQELLPPWIFWAGRTQTTGKRPSMMSTYESAMAPTKKRVKTHSLEVRISAFRGDESAGHDVHDKDYRRTAVPDGATRIIWLDGLPTGASREDILSALSGSRPLPEHGVNLIGYMPGE</sequence>
<evidence type="ECO:0000256" key="1">
    <source>
        <dbReference type="SAM" id="MobiDB-lite"/>
    </source>
</evidence>
<feature type="region of interest" description="Disordered" evidence="1">
    <location>
        <begin position="21"/>
        <end position="120"/>
    </location>
</feature>
<feature type="compositionally biased region" description="Basic and acidic residues" evidence="1">
    <location>
        <begin position="62"/>
        <end position="84"/>
    </location>
</feature>
<protein>
    <submittedName>
        <fullName evidence="2">Uncharacterized protein</fullName>
    </submittedName>
</protein>
<evidence type="ECO:0000313" key="2">
    <source>
        <dbReference type="EMBL" id="CAJ0958764.1"/>
    </source>
</evidence>
<dbReference type="Proteomes" id="UP001176940">
    <property type="component" value="Unassembled WGS sequence"/>
</dbReference>
<gene>
    <name evidence="2" type="ORF">RIMI_LOCUS16508148</name>
</gene>
<reference evidence="2" key="1">
    <citation type="submission" date="2023-07" db="EMBL/GenBank/DDBJ databases">
        <authorList>
            <person name="Stuckert A."/>
        </authorList>
    </citation>
    <scope>NUCLEOTIDE SEQUENCE</scope>
</reference>